<gene>
    <name evidence="1" type="ORF">NPIL_2071</name>
</gene>
<proteinExistence type="predicted"/>
<comment type="caution">
    <text evidence="1">The sequence shown here is derived from an EMBL/GenBank/DDBJ whole genome shotgun (WGS) entry which is preliminary data.</text>
</comment>
<evidence type="ECO:0000313" key="2">
    <source>
        <dbReference type="Proteomes" id="UP000887013"/>
    </source>
</evidence>
<accession>A0A8X6U292</accession>
<dbReference type="Proteomes" id="UP000887013">
    <property type="component" value="Unassembled WGS sequence"/>
</dbReference>
<evidence type="ECO:0000313" key="1">
    <source>
        <dbReference type="EMBL" id="GFT67769.1"/>
    </source>
</evidence>
<dbReference type="EMBL" id="BMAW01069171">
    <property type="protein sequence ID" value="GFT67769.1"/>
    <property type="molecule type" value="Genomic_DNA"/>
</dbReference>
<reference evidence="1" key="1">
    <citation type="submission" date="2020-08" db="EMBL/GenBank/DDBJ databases">
        <title>Multicomponent nature underlies the extraordinary mechanical properties of spider dragline silk.</title>
        <authorList>
            <person name="Kono N."/>
            <person name="Nakamura H."/>
            <person name="Mori M."/>
            <person name="Yoshida Y."/>
            <person name="Ohtoshi R."/>
            <person name="Malay A.D."/>
            <person name="Moran D.A.P."/>
            <person name="Tomita M."/>
            <person name="Numata K."/>
            <person name="Arakawa K."/>
        </authorList>
    </citation>
    <scope>NUCLEOTIDE SEQUENCE</scope>
</reference>
<sequence length="97" mass="11130">MKRAFSERKKIACKRIDPPGFRNWFEEIWNADESDIDISDLENDEDDDDVKDPSFSLLDLQYDSSSEEKTNEEVSIAPEISIVESVLEQKISCPSTV</sequence>
<organism evidence="1 2">
    <name type="scientific">Nephila pilipes</name>
    <name type="common">Giant wood spider</name>
    <name type="synonym">Nephila maculata</name>
    <dbReference type="NCBI Taxonomy" id="299642"/>
    <lineage>
        <taxon>Eukaryota</taxon>
        <taxon>Metazoa</taxon>
        <taxon>Ecdysozoa</taxon>
        <taxon>Arthropoda</taxon>
        <taxon>Chelicerata</taxon>
        <taxon>Arachnida</taxon>
        <taxon>Araneae</taxon>
        <taxon>Araneomorphae</taxon>
        <taxon>Entelegynae</taxon>
        <taxon>Araneoidea</taxon>
        <taxon>Nephilidae</taxon>
        <taxon>Nephila</taxon>
    </lineage>
</organism>
<keyword evidence="2" id="KW-1185">Reference proteome</keyword>
<name>A0A8X6U292_NEPPI</name>
<dbReference type="AlphaFoldDB" id="A0A8X6U292"/>
<protein>
    <submittedName>
        <fullName evidence="1">Uncharacterized protein</fullName>
    </submittedName>
</protein>